<dbReference type="Pfam" id="PF14237">
    <property type="entry name" value="GYF_2"/>
    <property type="match status" value="1"/>
</dbReference>
<evidence type="ECO:0000259" key="6">
    <source>
        <dbReference type="Pfam" id="PF14237"/>
    </source>
</evidence>
<evidence type="ECO:0000256" key="4">
    <source>
        <dbReference type="ARBA" id="ARBA00023136"/>
    </source>
</evidence>
<evidence type="ECO:0000259" key="5">
    <source>
        <dbReference type="Pfam" id="PF05154"/>
    </source>
</evidence>
<dbReference type="KEGG" id="fgi:OP10G_0120"/>
<dbReference type="Pfam" id="PF05154">
    <property type="entry name" value="TM2"/>
    <property type="match status" value="1"/>
</dbReference>
<dbReference type="Proteomes" id="UP000027982">
    <property type="component" value="Chromosome"/>
</dbReference>
<name>A0A068NIR6_FIMGI</name>
<protein>
    <submittedName>
        <fullName evidence="7">TM2 domain-containing protein</fullName>
    </submittedName>
</protein>
<dbReference type="HOGENOM" id="CLU_1529469_0_0_0"/>
<dbReference type="GO" id="GO:0016020">
    <property type="term" value="C:membrane"/>
    <property type="evidence" value="ECO:0007669"/>
    <property type="project" value="UniProtKB-SubCell"/>
</dbReference>
<reference evidence="7 8" key="1">
    <citation type="journal article" date="2014" name="PLoS ONE">
        <title>The first complete genome sequence of the class fimbriimonadia in the phylum armatimonadetes.</title>
        <authorList>
            <person name="Hu Z.Y."/>
            <person name="Wang Y.Z."/>
            <person name="Im W.T."/>
            <person name="Wang S.Y."/>
            <person name="Zhao G.P."/>
            <person name="Zheng H.J."/>
            <person name="Quan Z.X."/>
        </authorList>
    </citation>
    <scope>NUCLEOTIDE SEQUENCE [LARGE SCALE GENOMIC DNA]</scope>
    <source>
        <strain evidence="7">Gsoil 348</strain>
    </source>
</reference>
<organism evidence="7 8">
    <name type="scientific">Fimbriimonas ginsengisoli Gsoil 348</name>
    <dbReference type="NCBI Taxonomy" id="661478"/>
    <lineage>
        <taxon>Bacteria</taxon>
        <taxon>Bacillati</taxon>
        <taxon>Armatimonadota</taxon>
        <taxon>Fimbriimonadia</taxon>
        <taxon>Fimbriimonadales</taxon>
        <taxon>Fimbriimonadaceae</taxon>
        <taxon>Fimbriimonas</taxon>
    </lineage>
</organism>
<comment type="subcellular location">
    <subcellularLocation>
        <location evidence="1">Membrane</location>
        <topology evidence="1">Multi-pass membrane protein</topology>
    </subcellularLocation>
</comment>
<keyword evidence="4" id="KW-0472">Membrane</keyword>
<evidence type="ECO:0000256" key="3">
    <source>
        <dbReference type="ARBA" id="ARBA00022989"/>
    </source>
</evidence>
<dbReference type="RefSeq" id="WP_025227835.1">
    <property type="nucleotide sequence ID" value="NZ_CP007139.1"/>
</dbReference>
<feature type="domain" description="GYF" evidence="6">
    <location>
        <begin position="5"/>
        <end position="54"/>
    </location>
</feature>
<dbReference type="InterPro" id="IPR025640">
    <property type="entry name" value="GYF_2"/>
</dbReference>
<dbReference type="eggNOG" id="COG2314">
    <property type="taxonomic scope" value="Bacteria"/>
</dbReference>
<evidence type="ECO:0000256" key="1">
    <source>
        <dbReference type="ARBA" id="ARBA00004141"/>
    </source>
</evidence>
<dbReference type="InterPro" id="IPR007829">
    <property type="entry name" value="TM2"/>
</dbReference>
<sequence>MTAEWYYIGHYGQLGPLTREQIDELVEGGVIARDTYVWRAGMSEWLAADQISELATSFRRADPYTTPPPSPTPRVVAPPAPPLARTSPRPFDQTLANQAPNYLSFPLTRSDKSRTLGGILQLIVPGVGRMYLGFSAIGVLQLVLSLCGVGILWSWVDGIIILAGGVRMDGYGRQLND</sequence>
<dbReference type="STRING" id="661478.OP10G_0120"/>
<dbReference type="AlphaFoldDB" id="A0A068NIR6"/>
<dbReference type="EMBL" id="CP007139">
    <property type="protein sequence ID" value="AIE83488.1"/>
    <property type="molecule type" value="Genomic_DNA"/>
</dbReference>
<gene>
    <name evidence="7" type="ORF">OP10G_0120</name>
</gene>
<accession>A0A068NIR6</accession>
<keyword evidence="8" id="KW-1185">Reference proteome</keyword>
<evidence type="ECO:0000256" key="2">
    <source>
        <dbReference type="ARBA" id="ARBA00022692"/>
    </source>
</evidence>
<dbReference type="OrthoDB" id="2004788at2"/>
<evidence type="ECO:0000313" key="7">
    <source>
        <dbReference type="EMBL" id="AIE83488.1"/>
    </source>
</evidence>
<keyword evidence="2" id="KW-0812">Transmembrane</keyword>
<feature type="domain" description="TM2" evidence="5">
    <location>
        <begin position="111"/>
        <end position="159"/>
    </location>
</feature>
<evidence type="ECO:0000313" key="8">
    <source>
        <dbReference type="Proteomes" id="UP000027982"/>
    </source>
</evidence>
<proteinExistence type="predicted"/>
<keyword evidence="3" id="KW-1133">Transmembrane helix</keyword>